<name>A0ABX3BVH5_9MYCO</name>
<dbReference type="Pfam" id="PF13304">
    <property type="entry name" value="AAA_21"/>
    <property type="match status" value="1"/>
</dbReference>
<evidence type="ECO:0000313" key="3">
    <source>
        <dbReference type="Proteomes" id="UP000179621"/>
    </source>
</evidence>
<dbReference type="PANTHER" id="PTHR40396:SF1">
    <property type="entry name" value="ATPASE AAA-TYPE CORE DOMAIN-CONTAINING PROTEIN"/>
    <property type="match status" value="1"/>
</dbReference>
<gene>
    <name evidence="2" type="ORF">BKG73_23135</name>
</gene>
<evidence type="ECO:0000313" key="2">
    <source>
        <dbReference type="EMBL" id="OHU06424.1"/>
    </source>
</evidence>
<feature type="domain" description="ATPase AAA-type core" evidence="1">
    <location>
        <begin position="62"/>
        <end position="381"/>
    </location>
</feature>
<organism evidence="2 3">
    <name type="scientific">Mycobacteroides saopaulense</name>
    <dbReference type="NCBI Taxonomy" id="1578165"/>
    <lineage>
        <taxon>Bacteria</taxon>
        <taxon>Bacillati</taxon>
        <taxon>Actinomycetota</taxon>
        <taxon>Actinomycetes</taxon>
        <taxon>Mycobacteriales</taxon>
        <taxon>Mycobacteriaceae</taxon>
        <taxon>Mycobacteroides</taxon>
    </lineage>
</organism>
<protein>
    <recommendedName>
        <fullName evidence="1">ATPase AAA-type core domain-containing protein</fullName>
    </recommendedName>
</protein>
<proteinExistence type="predicted"/>
<dbReference type="InterPro" id="IPR003959">
    <property type="entry name" value="ATPase_AAA_core"/>
</dbReference>
<evidence type="ECO:0000259" key="1">
    <source>
        <dbReference type="Pfam" id="PF13304"/>
    </source>
</evidence>
<dbReference type="RefSeq" id="WP_070910587.1">
    <property type="nucleotide sequence ID" value="NZ_MLIC01000002.1"/>
</dbReference>
<dbReference type="SUPFAM" id="SSF52540">
    <property type="entry name" value="P-loop containing nucleoside triphosphate hydrolases"/>
    <property type="match status" value="1"/>
</dbReference>
<dbReference type="InterPro" id="IPR027417">
    <property type="entry name" value="P-loop_NTPase"/>
</dbReference>
<dbReference type="Gene3D" id="3.40.50.300">
    <property type="entry name" value="P-loop containing nucleotide triphosphate hydrolases"/>
    <property type="match status" value="1"/>
</dbReference>
<dbReference type="PANTHER" id="PTHR40396">
    <property type="entry name" value="ATPASE-LIKE PROTEIN"/>
    <property type="match status" value="1"/>
</dbReference>
<dbReference type="Proteomes" id="UP000179621">
    <property type="component" value="Unassembled WGS sequence"/>
</dbReference>
<dbReference type="EMBL" id="MLIH01000035">
    <property type="protein sequence ID" value="OHU06424.1"/>
    <property type="molecule type" value="Genomic_DNA"/>
</dbReference>
<sequence>MDGKIAPKAHTMLLGFQAENVRSFRDRIDFSMEATTMALPGVPRGIPWRQEGRNLMRVLPVAGVFGANASGKSSLLRVMDDMRRFVRESFTSRRTSERPLRYLRQPFLLDSGSKDRPSVYEVDLILDGIRHEYGFEVDDHRVIREWARRYPRGKAATIFERTPHDLRMESRSAKGRAVRELVRDDALILSIAHAAEYAELLPLYQWFSQNFRLCDAATRDSRSKYTAQLMEREDRRQQVLQLLQIADLGIVDAHRREPPEHEVEFYRKVLRAIKTVDGAEVTDDHDAVPEAFAGVELSHRGVNGVGVPFDSDDESLGTLVWLGLVGPLVDALINGTVILVDELEASLHPLLVEQFVTIFQSRESNPNNAQLIFNSHEARLLGNSEFDRIIGRDQAWFTEKIHDGSTNLYSLTDLNPRKSEAIARRYLQGRYGATPIISPDEFMTLTSVLAADAMEDA</sequence>
<comment type="caution">
    <text evidence="2">The sequence shown here is derived from an EMBL/GenBank/DDBJ whole genome shotgun (WGS) entry which is preliminary data.</text>
</comment>
<accession>A0ABX3BVH5</accession>
<reference evidence="2 3" key="1">
    <citation type="submission" date="2016-10" db="EMBL/GenBank/DDBJ databases">
        <title>Evaluation of Human, Animal and Environmental Mycobacterium chelonae Isolates by Core Genome Phylogenomic Analysis, Targeted Gene Comparison, and Anti-microbial Susceptibility Patterns: A Tale of Mistaken Identities.</title>
        <authorList>
            <person name="Fogelson S.B."/>
            <person name="Camus A.C."/>
            <person name="Lorenz W."/>
            <person name="Vasireddy R."/>
            <person name="Vasireddy S."/>
            <person name="Smith T."/>
            <person name="Brown-Elliott B.A."/>
            <person name="Wallace R.J.Jr."/>
            <person name="Hasan N.A."/>
            <person name="Reischl U."/>
            <person name="Sanchez S."/>
        </authorList>
    </citation>
    <scope>NUCLEOTIDE SEQUENCE [LARGE SCALE GENOMIC DNA]</scope>
    <source>
        <strain evidence="2 3">8528</strain>
    </source>
</reference>
<keyword evidence="3" id="KW-1185">Reference proteome</keyword>